<dbReference type="Gene3D" id="3.40.50.1820">
    <property type="entry name" value="alpha/beta hydrolase"/>
    <property type="match status" value="1"/>
</dbReference>
<dbReference type="Pfam" id="PF00561">
    <property type="entry name" value="Abhydrolase_1"/>
    <property type="match status" value="1"/>
</dbReference>
<evidence type="ECO:0000256" key="1">
    <source>
        <dbReference type="ARBA" id="ARBA00022801"/>
    </source>
</evidence>
<protein>
    <submittedName>
        <fullName evidence="3">Alpha/beta fold hydrolase</fullName>
    </submittedName>
</protein>
<gene>
    <name evidence="3" type="ORF">AB5J53_44020</name>
</gene>
<dbReference type="PANTHER" id="PTHR43329">
    <property type="entry name" value="EPOXIDE HYDROLASE"/>
    <property type="match status" value="1"/>
</dbReference>
<sequence length="321" mass="35359">MVEHRTVTVGGRRLHIAEEGEGPLVLLLHGFPECWYNWRHQFTPLAGAGYHVVAVDQRGYARSDRPAAVEEYTILHLVGDVIGLIRELGAQQAVVVGHDLGGMVAWSTALMRPDVVRGVVGLSVPPPQRGPVPPLQAMRELFGGQFYWNYFQTPGVADAELAKDPHATIRRVMYGLCGDNPHSDPPVEPLVPPGKGFLDLFEDPEELPAWLTEADIDTLATEFTEAGFTSALNWYRNFDRNWQLTAPWDGAQYQMPGRYLTGDRDLVYGFPGMDQLLPALPTLHPTVGPAHILPGCGHWIAEERPGEVNSALLEFCGALNS</sequence>
<evidence type="ECO:0000259" key="2">
    <source>
        <dbReference type="Pfam" id="PF00561"/>
    </source>
</evidence>
<dbReference type="SUPFAM" id="SSF53474">
    <property type="entry name" value="alpha/beta-Hydrolases"/>
    <property type="match status" value="1"/>
</dbReference>
<dbReference type="EMBL" id="CP163443">
    <property type="protein sequence ID" value="XDQ58128.1"/>
    <property type="molecule type" value="Genomic_DNA"/>
</dbReference>
<proteinExistence type="predicted"/>
<dbReference type="AlphaFoldDB" id="A0AB39RUG6"/>
<dbReference type="InterPro" id="IPR000073">
    <property type="entry name" value="AB_hydrolase_1"/>
</dbReference>
<dbReference type="GO" id="GO:0016787">
    <property type="term" value="F:hydrolase activity"/>
    <property type="evidence" value="ECO:0007669"/>
    <property type="project" value="UniProtKB-KW"/>
</dbReference>
<feature type="domain" description="AB hydrolase-1" evidence="2">
    <location>
        <begin position="23"/>
        <end position="129"/>
    </location>
</feature>
<organism evidence="3">
    <name type="scientific">Streptomyces sp. R41</name>
    <dbReference type="NCBI Taxonomy" id="3238632"/>
    <lineage>
        <taxon>Bacteria</taxon>
        <taxon>Bacillati</taxon>
        <taxon>Actinomycetota</taxon>
        <taxon>Actinomycetes</taxon>
        <taxon>Kitasatosporales</taxon>
        <taxon>Streptomycetaceae</taxon>
        <taxon>Streptomyces</taxon>
    </lineage>
</organism>
<dbReference type="InterPro" id="IPR000639">
    <property type="entry name" value="Epox_hydrolase-like"/>
</dbReference>
<name>A0AB39RUG6_9ACTN</name>
<dbReference type="PRINTS" id="PR00412">
    <property type="entry name" value="EPOXHYDRLASE"/>
</dbReference>
<dbReference type="InterPro" id="IPR029058">
    <property type="entry name" value="AB_hydrolase_fold"/>
</dbReference>
<keyword evidence="1 3" id="KW-0378">Hydrolase</keyword>
<dbReference type="RefSeq" id="WP_369251185.1">
    <property type="nucleotide sequence ID" value="NZ_CP163443.1"/>
</dbReference>
<accession>A0AB39RUG6</accession>
<reference evidence="3" key="1">
    <citation type="submission" date="2024-07" db="EMBL/GenBank/DDBJ databases">
        <authorList>
            <person name="Yu S.T."/>
        </authorList>
    </citation>
    <scope>NUCLEOTIDE SEQUENCE</scope>
    <source>
        <strain evidence="3">R41</strain>
    </source>
</reference>
<evidence type="ECO:0000313" key="3">
    <source>
        <dbReference type="EMBL" id="XDQ58128.1"/>
    </source>
</evidence>